<evidence type="ECO:0000256" key="7">
    <source>
        <dbReference type="ARBA" id="ARBA00022918"/>
    </source>
</evidence>
<dbReference type="InterPro" id="IPR043502">
    <property type="entry name" value="DNA/RNA_pol_sf"/>
</dbReference>
<evidence type="ECO:0000256" key="3">
    <source>
        <dbReference type="ARBA" id="ARBA00022695"/>
    </source>
</evidence>
<dbReference type="GO" id="GO:0003964">
    <property type="term" value="F:RNA-directed DNA polymerase activity"/>
    <property type="evidence" value="ECO:0007669"/>
    <property type="project" value="UniProtKB-KW"/>
</dbReference>
<evidence type="ECO:0000256" key="8">
    <source>
        <dbReference type="SAM" id="MobiDB-lite"/>
    </source>
</evidence>
<dbReference type="Gene3D" id="3.30.70.270">
    <property type="match status" value="2"/>
</dbReference>
<name>A0AAW1JD21_POPJA</name>
<accession>A0AAW1JD21</accession>
<dbReference type="InterPro" id="IPR043128">
    <property type="entry name" value="Rev_trsase/Diguanyl_cyclase"/>
</dbReference>
<keyword evidence="11" id="KW-1185">Reference proteome</keyword>
<evidence type="ECO:0000256" key="4">
    <source>
        <dbReference type="ARBA" id="ARBA00022722"/>
    </source>
</evidence>
<evidence type="ECO:0000313" key="10">
    <source>
        <dbReference type="EMBL" id="KAK9700892.1"/>
    </source>
</evidence>
<dbReference type="EMBL" id="JASPKY010000427">
    <property type="protein sequence ID" value="KAK9700892.1"/>
    <property type="molecule type" value="Genomic_DNA"/>
</dbReference>
<feature type="region of interest" description="Disordered" evidence="8">
    <location>
        <begin position="1"/>
        <end position="21"/>
    </location>
</feature>
<dbReference type="Pfam" id="PF00078">
    <property type="entry name" value="RVT_1"/>
    <property type="match status" value="2"/>
</dbReference>
<dbReference type="InterPro" id="IPR000477">
    <property type="entry name" value="RT_dom"/>
</dbReference>
<keyword evidence="5" id="KW-0255">Endonuclease</keyword>
<dbReference type="InterPro" id="IPR050951">
    <property type="entry name" value="Retrovirus_Pol_polyprotein"/>
</dbReference>
<evidence type="ECO:0000256" key="2">
    <source>
        <dbReference type="ARBA" id="ARBA00022679"/>
    </source>
</evidence>
<dbReference type="AlphaFoldDB" id="A0AAW1JD21"/>
<keyword evidence="7 10" id="KW-0695">RNA-directed DNA polymerase</keyword>
<dbReference type="FunFam" id="3.30.70.270:FF:000003">
    <property type="entry name" value="Transposon Ty3-G Gag-Pol polyprotein"/>
    <property type="match status" value="1"/>
</dbReference>
<dbReference type="GO" id="GO:0004519">
    <property type="term" value="F:endonuclease activity"/>
    <property type="evidence" value="ECO:0007669"/>
    <property type="project" value="UniProtKB-KW"/>
</dbReference>
<dbReference type="InterPro" id="IPR041373">
    <property type="entry name" value="RT_RNaseH"/>
</dbReference>
<keyword evidence="4" id="KW-0540">Nuclease</keyword>
<evidence type="ECO:0000313" key="11">
    <source>
        <dbReference type="Proteomes" id="UP001458880"/>
    </source>
</evidence>
<protein>
    <recommendedName>
        <fullName evidence="1">RNA-directed DNA polymerase</fullName>
        <ecNumber evidence="1">2.7.7.49</ecNumber>
    </recommendedName>
</protein>
<dbReference type="Pfam" id="PF17917">
    <property type="entry name" value="RT_RNaseH"/>
    <property type="match status" value="1"/>
</dbReference>
<dbReference type="CDD" id="cd09274">
    <property type="entry name" value="RNase_HI_RT_Ty3"/>
    <property type="match status" value="1"/>
</dbReference>
<feature type="domain" description="Reverse transcriptase" evidence="9">
    <location>
        <begin position="1"/>
        <end position="149"/>
    </location>
</feature>
<dbReference type="GO" id="GO:0003676">
    <property type="term" value="F:nucleic acid binding"/>
    <property type="evidence" value="ECO:0007669"/>
    <property type="project" value="InterPro"/>
</dbReference>
<evidence type="ECO:0000259" key="9">
    <source>
        <dbReference type="PROSITE" id="PS50878"/>
    </source>
</evidence>
<sequence length="379" mass="43587">MLAAGVISPSHTKPKKDGKPRFCVDYRRLNDKTRSEASPLPPIQESLRDLGGARIFSTLDLRSGYWQIRMDASSKQYTQKLMAQDVLVGYFRDFAIAYLDDIIIYSRDLQEHLRHLHQVLERLQRHGLRLNLEKCHFASTQLDYLGHVVTKEGNQPQTPQTGHVNAIKAAATPTTRKSLRQFLGTVNWLRDYIPDASRIMAPLTDLLQVKTTFKWTESANAAFDALKTAASKPLFLYRPDLGKPFVLQTDASSIGAAAVLYQEEEGHRRIVSYSSLRFNKTEQRYHINEQECLAVIWAIRRYRPYLEDRPFLLRTDSKALSWLDGFRETKSKLMRWSLLLQEFQYTIEHVPGKDNQLPDALEMVPAATGVPVYHRTRAR</sequence>
<dbReference type="PANTHER" id="PTHR37984:SF5">
    <property type="entry name" value="PROTEIN NYNRIN-LIKE"/>
    <property type="match status" value="1"/>
</dbReference>
<comment type="caution">
    <text evidence="10">The sequence shown here is derived from an EMBL/GenBank/DDBJ whole genome shotgun (WGS) entry which is preliminary data.</text>
</comment>
<keyword evidence="3" id="KW-0548">Nucleotidyltransferase</keyword>
<dbReference type="FunFam" id="3.30.70.270:FF:000020">
    <property type="entry name" value="Transposon Tf2-6 polyprotein-like Protein"/>
    <property type="match status" value="1"/>
</dbReference>
<dbReference type="Gene3D" id="3.30.420.10">
    <property type="entry name" value="Ribonuclease H-like superfamily/Ribonuclease H"/>
    <property type="match status" value="1"/>
</dbReference>
<gene>
    <name evidence="10" type="ORF">QE152_g30937</name>
</gene>
<dbReference type="PROSITE" id="PS50878">
    <property type="entry name" value="RT_POL"/>
    <property type="match status" value="1"/>
</dbReference>
<dbReference type="CDD" id="cd01647">
    <property type="entry name" value="RT_LTR"/>
    <property type="match status" value="1"/>
</dbReference>
<organism evidence="10 11">
    <name type="scientific">Popillia japonica</name>
    <name type="common">Japanese beetle</name>
    <dbReference type="NCBI Taxonomy" id="7064"/>
    <lineage>
        <taxon>Eukaryota</taxon>
        <taxon>Metazoa</taxon>
        <taxon>Ecdysozoa</taxon>
        <taxon>Arthropoda</taxon>
        <taxon>Hexapoda</taxon>
        <taxon>Insecta</taxon>
        <taxon>Pterygota</taxon>
        <taxon>Neoptera</taxon>
        <taxon>Endopterygota</taxon>
        <taxon>Coleoptera</taxon>
        <taxon>Polyphaga</taxon>
        <taxon>Scarabaeiformia</taxon>
        <taxon>Scarabaeidae</taxon>
        <taxon>Rutelinae</taxon>
        <taxon>Popillia</taxon>
    </lineage>
</organism>
<keyword evidence="2" id="KW-0808">Transferase</keyword>
<dbReference type="GO" id="GO:0016787">
    <property type="term" value="F:hydrolase activity"/>
    <property type="evidence" value="ECO:0007669"/>
    <property type="project" value="UniProtKB-KW"/>
</dbReference>
<dbReference type="Proteomes" id="UP001458880">
    <property type="component" value="Unassembled WGS sequence"/>
</dbReference>
<dbReference type="InterPro" id="IPR036397">
    <property type="entry name" value="RNaseH_sf"/>
</dbReference>
<dbReference type="PANTHER" id="PTHR37984">
    <property type="entry name" value="PROTEIN CBG26694"/>
    <property type="match status" value="1"/>
</dbReference>
<dbReference type="SUPFAM" id="SSF56672">
    <property type="entry name" value="DNA/RNA polymerases"/>
    <property type="match status" value="1"/>
</dbReference>
<evidence type="ECO:0000256" key="1">
    <source>
        <dbReference type="ARBA" id="ARBA00012493"/>
    </source>
</evidence>
<keyword evidence="6" id="KW-0378">Hydrolase</keyword>
<evidence type="ECO:0000256" key="6">
    <source>
        <dbReference type="ARBA" id="ARBA00022801"/>
    </source>
</evidence>
<reference evidence="10 11" key="1">
    <citation type="journal article" date="2024" name="BMC Genomics">
        <title>De novo assembly and annotation of Popillia japonica's genome with initial clues to its potential as an invasive pest.</title>
        <authorList>
            <person name="Cucini C."/>
            <person name="Boschi S."/>
            <person name="Funari R."/>
            <person name="Cardaioli E."/>
            <person name="Iannotti N."/>
            <person name="Marturano G."/>
            <person name="Paoli F."/>
            <person name="Bruttini M."/>
            <person name="Carapelli A."/>
            <person name="Frati F."/>
            <person name="Nardi F."/>
        </authorList>
    </citation>
    <scope>NUCLEOTIDE SEQUENCE [LARGE SCALE GENOMIC DNA]</scope>
    <source>
        <strain evidence="10">DMR45628</strain>
    </source>
</reference>
<dbReference type="EC" id="2.7.7.49" evidence="1"/>
<proteinExistence type="predicted"/>
<evidence type="ECO:0000256" key="5">
    <source>
        <dbReference type="ARBA" id="ARBA00022759"/>
    </source>
</evidence>